<dbReference type="PROSITE" id="PS50088">
    <property type="entry name" value="ANK_REPEAT"/>
    <property type="match status" value="3"/>
</dbReference>
<keyword evidence="7" id="KW-0528">Neurotoxin</keyword>
<evidence type="ECO:0000256" key="6">
    <source>
        <dbReference type="ARBA" id="ARBA00022656"/>
    </source>
</evidence>
<evidence type="ECO:0000313" key="14">
    <source>
        <dbReference type="Proteomes" id="UP000499080"/>
    </source>
</evidence>
<keyword evidence="8" id="KW-0677">Repeat</keyword>
<evidence type="ECO:0000256" key="7">
    <source>
        <dbReference type="ARBA" id="ARBA00022699"/>
    </source>
</evidence>
<evidence type="ECO:0000256" key="10">
    <source>
        <dbReference type="ARBA" id="ARBA00023043"/>
    </source>
</evidence>
<dbReference type="Proteomes" id="UP000499080">
    <property type="component" value="Unassembled WGS sequence"/>
</dbReference>
<dbReference type="PROSITE" id="PS50297">
    <property type="entry name" value="ANK_REP_REGION"/>
    <property type="match status" value="1"/>
</dbReference>
<keyword evidence="11" id="KW-0472">Membrane</keyword>
<dbReference type="AlphaFoldDB" id="A0A4Y2JNH6"/>
<keyword evidence="9" id="KW-0638">Presynaptic neurotoxin</keyword>
<dbReference type="OrthoDB" id="6596655at2759"/>
<dbReference type="EMBL" id="BGPR01003704">
    <property type="protein sequence ID" value="GBM91395.1"/>
    <property type="molecule type" value="Genomic_DNA"/>
</dbReference>
<comment type="subcellular location">
    <subcellularLocation>
        <location evidence="2">Secreted</location>
    </subcellularLocation>
    <subcellularLocation>
        <location evidence="1">Target cell membrane</location>
    </subcellularLocation>
</comment>
<keyword evidence="10 12" id="KW-0040">ANK repeat</keyword>
<organism evidence="13 14">
    <name type="scientific">Araneus ventricosus</name>
    <name type="common">Orbweaver spider</name>
    <name type="synonym">Epeira ventricosa</name>
    <dbReference type="NCBI Taxonomy" id="182803"/>
    <lineage>
        <taxon>Eukaryota</taxon>
        <taxon>Metazoa</taxon>
        <taxon>Ecdysozoa</taxon>
        <taxon>Arthropoda</taxon>
        <taxon>Chelicerata</taxon>
        <taxon>Arachnida</taxon>
        <taxon>Araneae</taxon>
        <taxon>Araneomorphae</taxon>
        <taxon>Entelegynae</taxon>
        <taxon>Araneoidea</taxon>
        <taxon>Araneidae</taxon>
        <taxon>Araneus</taxon>
    </lineage>
</organism>
<evidence type="ECO:0000256" key="3">
    <source>
        <dbReference type="ARBA" id="ARBA00022483"/>
    </source>
</evidence>
<dbReference type="PANTHER" id="PTHR24161:SF124">
    <property type="entry name" value="TRANSIENT RECEPTOR POTENTIAL CHANNEL PYREXIA"/>
    <property type="match status" value="1"/>
</dbReference>
<evidence type="ECO:0000256" key="11">
    <source>
        <dbReference type="ARBA" id="ARBA00023298"/>
    </source>
</evidence>
<evidence type="ECO:0000256" key="9">
    <source>
        <dbReference type="ARBA" id="ARBA00023028"/>
    </source>
</evidence>
<comment type="caution">
    <text evidence="13">The sequence shown here is derived from an EMBL/GenBank/DDBJ whole genome shotgun (WGS) entry which is preliminary data.</text>
</comment>
<dbReference type="GO" id="GO:0005576">
    <property type="term" value="C:extracellular region"/>
    <property type="evidence" value="ECO:0007669"/>
    <property type="project" value="UniProtKB-SubCell"/>
</dbReference>
<evidence type="ECO:0000256" key="5">
    <source>
        <dbReference type="ARBA" id="ARBA00022537"/>
    </source>
</evidence>
<dbReference type="SUPFAM" id="SSF48403">
    <property type="entry name" value="Ankyrin repeat"/>
    <property type="match status" value="1"/>
</dbReference>
<keyword evidence="6" id="KW-0800">Toxin</keyword>
<keyword evidence="5" id="KW-1052">Target cell membrane</keyword>
<dbReference type="SMART" id="SM00248">
    <property type="entry name" value="ANK"/>
    <property type="match status" value="5"/>
</dbReference>
<sequence length="418" mass="48003">MDVHGAYPPNGDLFRDSNLAQIQEFLERGGDPNYRYYSGVALFHVAVNTVFDNVRVVRELINAGADVNLRTHLDLTPLHFAVYHRKEQVVRALIQAGASVNTKDFLGITVLHLAVSNPVSFGDRMVYEMLQDSRIISELLKHKNVDVNAVDSNGETALMMAVKNERNSAAIQLLRNNANPNICNNVSETPLHAAFALPPNYIQLQLLLRGANIYSVDRNGQTPLDILLKNILSNRKRKFIFLILKVIAFRYNMSSDLKRKFEIVDQLSQFFNKCCDEVDHMRRDFISGNVTMYDFICDCFDENDFKYPLLQIHKPVVERLIKDIYPEYFFEIFENIPEFSLFSILQMKASSKKHAKAKGNAKDLADLLSILDVIYLFSKYLSHVDFFCLIVAFSDVIIAESMQNLHERDFNYCLFYLN</sequence>
<keyword evidence="3" id="KW-0268">Exocytosis</keyword>
<protein>
    <submittedName>
        <fullName evidence="13">Ankyrin repeat protein FPV162</fullName>
    </submittedName>
</protein>
<keyword evidence="11" id="KW-1053">Target membrane</keyword>
<dbReference type="GO" id="GO:0044218">
    <property type="term" value="C:other organism cell membrane"/>
    <property type="evidence" value="ECO:0007669"/>
    <property type="project" value="UniProtKB-KW"/>
</dbReference>
<dbReference type="PANTHER" id="PTHR24161">
    <property type="entry name" value="ANK_REP_REGION DOMAIN-CONTAINING PROTEIN-RELATED"/>
    <property type="match status" value="1"/>
</dbReference>
<dbReference type="Gene3D" id="1.25.40.20">
    <property type="entry name" value="Ankyrin repeat-containing domain"/>
    <property type="match status" value="2"/>
</dbReference>
<keyword evidence="14" id="KW-1185">Reference proteome</keyword>
<evidence type="ECO:0000256" key="1">
    <source>
        <dbReference type="ARBA" id="ARBA00004175"/>
    </source>
</evidence>
<feature type="repeat" description="ANK" evidence="12">
    <location>
        <begin position="73"/>
        <end position="105"/>
    </location>
</feature>
<dbReference type="GO" id="GO:0044231">
    <property type="term" value="C:host cell presynaptic membrane"/>
    <property type="evidence" value="ECO:0007669"/>
    <property type="project" value="UniProtKB-KW"/>
</dbReference>
<dbReference type="InterPro" id="IPR036770">
    <property type="entry name" value="Ankyrin_rpt-contain_sf"/>
</dbReference>
<dbReference type="Pfam" id="PF12796">
    <property type="entry name" value="Ank_2"/>
    <property type="match status" value="2"/>
</dbReference>
<evidence type="ECO:0000256" key="8">
    <source>
        <dbReference type="ARBA" id="ARBA00022737"/>
    </source>
</evidence>
<name>A0A4Y2JNH6_ARAVE</name>
<evidence type="ECO:0000256" key="2">
    <source>
        <dbReference type="ARBA" id="ARBA00004613"/>
    </source>
</evidence>
<evidence type="ECO:0000256" key="4">
    <source>
        <dbReference type="ARBA" id="ARBA00022525"/>
    </source>
</evidence>
<reference evidence="13 14" key="1">
    <citation type="journal article" date="2019" name="Sci. Rep.">
        <title>Orb-weaving spider Araneus ventricosus genome elucidates the spidroin gene catalogue.</title>
        <authorList>
            <person name="Kono N."/>
            <person name="Nakamura H."/>
            <person name="Ohtoshi R."/>
            <person name="Moran D.A.P."/>
            <person name="Shinohara A."/>
            <person name="Yoshida Y."/>
            <person name="Fujiwara M."/>
            <person name="Mori M."/>
            <person name="Tomita M."/>
            <person name="Arakawa K."/>
        </authorList>
    </citation>
    <scope>NUCLEOTIDE SEQUENCE [LARGE SCALE GENOMIC DNA]</scope>
</reference>
<feature type="repeat" description="ANK" evidence="12">
    <location>
        <begin position="153"/>
        <end position="185"/>
    </location>
</feature>
<proteinExistence type="predicted"/>
<evidence type="ECO:0000313" key="13">
    <source>
        <dbReference type="EMBL" id="GBM91395.1"/>
    </source>
</evidence>
<feature type="repeat" description="ANK" evidence="12">
    <location>
        <begin position="38"/>
        <end position="72"/>
    </location>
</feature>
<evidence type="ECO:0000256" key="12">
    <source>
        <dbReference type="PROSITE-ProRule" id="PRU00023"/>
    </source>
</evidence>
<dbReference type="InterPro" id="IPR002110">
    <property type="entry name" value="Ankyrin_rpt"/>
</dbReference>
<gene>
    <name evidence="13" type="primary">FPV162_6</name>
    <name evidence="13" type="ORF">AVEN_204268_1</name>
</gene>
<accession>A0A4Y2JNH6</accession>
<keyword evidence="4" id="KW-0964">Secreted</keyword>
<dbReference type="GO" id="GO:0006887">
    <property type="term" value="P:exocytosis"/>
    <property type="evidence" value="ECO:0007669"/>
    <property type="project" value="UniProtKB-KW"/>
</dbReference>
<dbReference type="GO" id="GO:0090729">
    <property type="term" value="F:toxin activity"/>
    <property type="evidence" value="ECO:0007669"/>
    <property type="project" value="UniProtKB-KW"/>
</dbReference>